<dbReference type="NCBIfam" id="TIGR00041">
    <property type="entry name" value="DTMP_kinase"/>
    <property type="match status" value="1"/>
</dbReference>
<evidence type="ECO:0000313" key="13">
    <source>
        <dbReference type="Proteomes" id="UP001597458"/>
    </source>
</evidence>
<keyword evidence="7 10" id="KW-0418">Kinase</keyword>
<dbReference type="Gene3D" id="3.40.50.300">
    <property type="entry name" value="P-loop containing nucleotide triphosphate hydrolases"/>
    <property type="match status" value="1"/>
</dbReference>
<feature type="domain" description="Thymidylate kinase-like" evidence="11">
    <location>
        <begin position="8"/>
        <end position="201"/>
    </location>
</feature>
<comment type="caution">
    <text evidence="12">The sequence shown here is derived from an EMBL/GenBank/DDBJ whole genome shotgun (WGS) entry which is preliminary data.</text>
</comment>
<dbReference type="Proteomes" id="UP001597458">
    <property type="component" value="Unassembled WGS sequence"/>
</dbReference>
<evidence type="ECO:0000256" key="8">
    <source>
        <dbReference type="ARBA" id="ARBA00022840"/>
    </source>
</evidence>
<evidence type="ECO:0000256" key="9">
    <source>
        <dbReference type="ARBA" id="ARBA00048743"/>
    </source>
</evidence>
<keyword evidence="8 10" id="KW-0067">ATP-binding</keyword>
<evidence type="ECO:0000256" key="6">
    <source>
        <dbReference type="ARBA" id="ARBA00022741"/>
    </source>
</evidence>
<keyword evidence="13" id="KW-1185">Reference proteome</keyword>
<evidence type="ECO:0000256" key="10">
    <source>
        <dbReference type="HAMAP-Rule" id="MF_00165"/>
    </source>
</evidence>
<keyword evidence="6 10" id="KW-0547">Nucleotide-binding</keyword>
<comment type="function">
    <text evidence="10">Phosphorylation of dTMP to form dTDP in both de novo and salvage pathways of dTTP synthesis.</text>
</comment>
<evidence type="ECO:0000313" key="12">
    <source>
        <dbReference type="EMBL" id="MFD2617425.1"/>
    </source>
</evidence>
<proteinExistence type="inferred from homology"/>
<evidence type="ECO:0000256" key="3">
    <source>
        <dbReference type="ARBA" id="ARBA00017144"/>
    </source>
</evidence>
<dbReference type="InterPro" id="IPR039430">
    <property type="entry name" value="Thymidylate_kin-like_dom"/>
</dbReference>
<dbReference type="RefSeq" id="WP_141191655.1">
    <property type="nucleotide sequence ID" value="NZ_JBHUMR010000011.1"/>
</dbReference>
<evidence type="ECO:0000256" key="1">
    <source>
        <dbReference type="ARBA" id="ARBA00009776"/>
    </source>
</evidence>
<dbReference type="EC" id="2.7.4.9" evidence="2 10"/>
<dbReference type="GO" id="GO:0004798">
    <property type="term" value="F:dTMP kinase activity"/>
    <property type="evidence" value="ECO:0007669"/>
    <property type="project" value="UniProtKB-EC"/>
</dbReference>
<organism evidence="12 13">
    <name type="scientific">Terrilactibacillus laevilacticus</name>
    <dbReference type="NCBI Taxonomy" id="1380157"/>
    <lineage>
        <taxon>Bacteria</taxon>
        <taxon>Bacillati</taxon>
        <taxon>Bacillota</taxon>
        <taxon>Bacilli</taxon>
        <taxon>Bacillales</taxon>
        <taxon>Bacillaceae</taxon>
        <taxon>Terrilactibacillus</taxon>
    </lineage>
</organism>
<dbReference type="PANTHER" id="PTHR10344">
    <property type="entry name" value="THYMIDYLATE KINASE"/>
    <property type="match status" value="1"/>
</dbReference>
<keyword evidence="5 10" id="KW-0545">Nucleotide biosynthesis</keyword>
<gene>
    <name evidence="10 12" type="primary">tmk</name>
    <name evidence="12" type="ORF">ACFSTF_08935</name>
</gene>
<sequence>MKGLFITFEGPDGSGKSTQIKKMANLLETKGLPYILTREPGGTRISDKIREIILDPEHNELNEETEILLYASSRAQHVQEKIIPALNDGKIVLCDRFIDASIAYQGYGLGKDIPTIKAINQFASQGLVPHRTYFIDVTPETGRKRMVKRAGGSFDLDRIELRENSYHQRVREGFMTIYHENSNRICYIDGEKDLNQVFETIVNDFFAYYRNQDKL</sequence>
<dbReference type="InterPro" id="IPR027417">
    <property type="entry name" value="P-loop_NTPase"/>
</dbReference>
<dbReference type="InterPro" id="IPR018094">
    <property type="entry name" value="Thymidylate_kinase"/>
</dbReference>
<feature type="binding site" evidence="10">
    <location>
        <begin position="10"/>
        <end position="17"/>
    </location>
    <ligand>
        <name>ATP</name>
        <dbReference type="ChEBI" id="CHEBI:30616"/>
    </ligand>
</feature>
<dbReference type="CDD" id="cd01672">
    <property type="entry name" value="TMPK"/>
    <property type="match status" value="1"/>
</dbReference>
<protein>
    <recommendedName>
        <fullName evidence="3 10">Thymidylate kinase</fullName>
        <ecNumber evidence="2 10">2.7.4.9</ecNumber>
    </recommendedName>
    <alternativeName>
        <fullName evidence="10">dTMP kinase</fullName>
    </alternativeName>
</protein>
<evidence type="ECO:0000256" key="4">
    <source>
        <dbReference type="ARBA" id="ARBA00022679"/>
    </source>
</evidence>
<dbReference type="SUPFAM" id="SSF52540">
    <property type="entry name" value="P-loop containing nucleoside triphosphate hydrolases"/>
    <property type="match status" value="1"/>
</dbReference>
<reference evidence="13" key="1">
    <citation type="journal article" date="2019" name="Int. J. Syst. Evol. Microbiol.">
        <title>The Global Catalogue of Microorganisms (GCM) 10K type strain sequencing project: providing services to taxonomists for standard genome sequencing and annotation.</title>
        <authorList>
            <consortium name="The Broad Institute Genomics Platform"/>
            <consortium name="The Broad Institute Genome Sequencing Center for Infectious Disease"/>
            <person name="Wu L."/>
            <person name="Ma J."/>
        </authorList>
    </citation>
    <scope>NUCLEOTIDE SEQUENCE [LARGE SCALE GENOMIC DNA]</scope>
    <source>
        <strain evidence="13">TISTR 2241</strain>
    </source>
</reference>
<dbReference type="Pfam" id="PF02223">
    <property type="entry name" value="Thymidylate_kin"/>
    <property type="match status" value="1"/>
</dbReference>
<comment type="similarity">
    <text evidence="1 10">Belongs to the thymidylate kinase family.</text>
</comment>
<evidence type="ECO:0000256" key="7">
    <source>
        <dbReference type="ARBA" id="ARBA00022777"/>
    </source>
</evidence>
<evidence type="ECO:0000256" key="2">
    <source>
        <dbReference type="ARBA" id="ARBA00012980"/>
    </source>
</evidence>
<accession>A0ABW5PRB2</accession>
<evidence type="ECO:0000256" key="5">
    <source>
        <dbReference type="ARBA" id="ARBA00022727"/>
    </source>
</evidence>
<evidence type="ECO:0000259" key="11">
    <source>
        <dbReference type="Pfam" id="PF02223"/>
    </source>
</evidence>
<dbReference type="HAMAP" id="MF_00165">
    <property type="entry name" value="Thymidylate_kinase"/>
    <property type="match status" value="1"/>
</dbReference>
<keyword evidence="4 10" id="KW-0808">Transferase</keyword>
<name>A0ABW5PRB2_9BACI</name>
<dbReference type="EMBL" id="JBHUMR010000011">
    <property type="protein sequence ID" value="MFD2617425.1"/>
    <property type="molecule type" value="Genomic_DNA"/>
</dbReference>
<comment type="catalytic activity">
    <reaction evidence="9 10">
        <text>dTMP + ATP = dTDP + ADP</text>
        <dbReference type="Rhea" id="RHEA:13517"/>
        <dbReference type="ChEBI" id="CHEBI:30616"/>
        <dbReference type="ChEBI" id="CHEBI:58369"/>
        <dbReference type="ChEBI" id="CHEBI:63528"/>
        <dbReference type="ChEBI" id="CHEBI:456216"/>
        <dbReference type="EC" id="2.7.4.9"/>
    </reaction>
</comment>
<dbReference type="PANTHER" id="PTHR10344:SF4">
    <property type="entry name" value="UMP-CMP KINASE 2, MITOCHONDRIAL"/>
    <property type="match status" value="1"/>
</dbReference>